<dbReference type="RefSeq" id="WP_046234178.1">
    <property type="nucleotide sequence ID" value="NZ_FONN01000029.1"/>
</dbReference>
<protein>
    <submittedName>
        <fullName evidence="1">Uncharacterized protein</fullName>
    </submittedName>
</protein>
<dbReference type="OrthoDB" id="2466153at2"/>
<sequence length="176" mass="20093">MSEYFILKEDQQLDGTFKPPRFENGKPFAQLPAISVVDVAAQGDVEVLDWLERPIRMVSDKIKTIATKYNARIAFKRVYFMNREQQFQPLYWAMQVPAIDALSSQSSFHPDQTIKRLVLARSKIAGHHMFTIAGVREPYLVLSLAAAESLLRREATGFVLNRVEVHEEGQHEALYG</sequence>
<dbReference type="Proteomes" id="UP000183410">
    <property type="component" value="Unassembled WGS sequence"/>
</dbReference>
<organism evidence="1 2">
    <name type="scientific">Paenibacillus algorifonticola</name>
    <dbReference type="NCBI Taxonomy" id="684063"/>
    <lineage>
        <taxon>Bacteria</taxon>
        <taxon>Bacillati</taxon>
        <taxon>Bacillota</taxon>
        <taxon>Bacilli</taxon>
        <taxon>Bacillales</taxon>
        <taxon>Paenibacillaceae</taxon>
        <taxon>Paenibacillus</taxon>
    </lineage>
</organism>
<reference evidence="2" key="1">
    <citation type="submission" date="2016-10" db="EMBL/GenBank/DDBJ databases">
        <authorList>
            <person name="Varghese N."/>
            <person name="Submissions S."/>
        </authorList>
    </citation>
    <scope>NUCLEOTIDE SEQUENCE [LARGE SCALE GENOMIC DNA]</scope>
    <source>
        <strain evidence="2">CGMCC 1.10223</strain>
    </source>
</reference>
<gene>
    <name evidence="1" type="ORF">SAMN04487969_12947</name>
</gene>
<name>A0A1I2I2N9_9BACL</name>
<dbReference type="AlphaFoldDB" id="A0A1I2I2N9"/>
<proteinExistence type="predicted"/>
<evidence type="ECO:0000313" key="2">
    <source>
        <dbReference type="Proteomes" id="UP000183410"/>
    </source>
</evidence>
<accession>A0A1I2I2N9</accession>
<evidence type="ECO:0000313" key="1">
    <source>
        <dbReference type="EMBL" id="SFF35928.1"/>
    </source>
</evidence>
<dbReference type="EMBL" id="FONN01000029">
    <property type="protein sequence ID" value="SFF35928.1"/>
    <property type="molecule type" value="Genomic_DNA"/>
</dbReference>
<keyword evidence="2" id="KW-1185">Reference proteome</keyword>